<organism evidence="1 2">
    <name type="scientific">Sneathiella chungangensis</name>
    <dbReference type="NCBI Taxonomy" id="1418234"/>
    <lineage>
        <taxon>Bacteria</taxon>
        <taxon>Pseudomonadati</taxon>
        <taxon>Pseudomonadota</taxon>
        <taxon>Alphaproteobacteria</taxon>
        <taxon>Sneathiellales</taxon>
        <taxon>Sneathiellaceae</taxon>
        <taxon>Sneathiella</taxon>
    </lineage>
</organism>
<keyword evidence="2" id="KW-1185">Reference proteome</keyword>
<evidence type="ECO:0000313" key="2">
    <source>
        <dbReference type="Proteomes" id="UP000445696"/>
    </source>
</evidence>
<proteinExistence type="predicted"/>
<dbReference type="OrthoDB" id="8480925at2"/>
<dbReference type="EMBL" id="WTVA01000002">
    <property type="protein sequence ID" value="MZR21883.1"/>
    <property type="molecule type" value="Genomic_DNA"/>
</dbReference>
<name>A0A845MCX0_9PROT</name>
<dbReference type="Proteomes" id="UP000445696">
    <property type="component" value="Unassembled WGS sequence"/>
</dbReference>
<reference evidence="1 2" key="1">
    <citation type="journal article" date="2014" name="Int. J. Syst. Evol. Microbiol.">
        <title>Sneathiella chungangensis sp. nov., isolated from a marine sand, and emended description of the genus Sneathiella.</title>
        <authorList>
            <person name="Siamphan C."/>
            <person name="Kim H."/>
            <person name="Lee J.S."/>
            <person name="Kim W."/>
        </authorList>
    </citation>
    <scope>NUCLEOTIDE SEQUENCE [LARGE SCALE GENOMIC DNA]</scope>
    <source>
        <strain evidence="1 2">KCTC 32476</strain>
    </source>
</reference>
<comment type="caution">
    <text evidence="1">The sequence shown here is derived from an EMBL/GenBank/DDBJ whole genome shotgun (WGS) entry which is preliminary data.</text>
</comment>
<dbReference type="RefSeq" id="WP_161338311.1">
    <property type="nucleotide sequence ID" value="NZ_JBHSDG010000001.1"/>
</dbReference>
<dbReference type="AlphaFoldDB" id="A0A845MCX0"/>
<accession>A0A845MCX0</accession>
<gene>
    <name evidence="1" type="ORF">GQF03_06035</name>
</gene>
<protein>
    <submittedName>
        <fullName evidence="1">Uncharacterized protein</fullName>
    </submittedName>
</protein>
<evidence type="ECO:0000313" key="1">
    <source>
        <dbReference type="EMBL" id="MZR21883.1"/>
    </source>
</evidence>
<sequence length="179" mass="20313">MSIPKNNPLARRSLAELKIRSRILLKAADQQQPNALKILSSTTRTDPPYKLKDALKSVARTAGFKDWQHARYVLGGSAQIGEDMGDIWYSVKCHGLLNIWCRNYGEAREQLEKQEGYFLFPYKTQFIVANDAYVNALGVETGHKLRQSENRDLVATYGSSYWDDLTFLRLQEAMGRPAG</sequence>